<keyword evidence="2" id="KW-1185">Reference proteome</keyword>
<name>A0A8X7PGZ3_BRACI</name>
<gene>
    <name evidence="1" type="ORF">Bca52824_081216</name>
</gene>
<organism evidence="1 2">
    <name type="scientific">Brassica carinata</name>
    <name type="common">Ethiopian mustard</name>
    <name type="synonym">Abyssinian cabbage</name>
    <dbReference type="NCBI Taxonomy" id="52824"/>
    <lineage>
        <taxon>Eukaryota</taxon>
        <taxon>Viridiplantae</taxon>
        <taxon>Streptophyta</taxon>
        <taxon>Embryophyta</taxon>
        <taxon>Tracheophyta</taxon>
        <taxon>Spermatophyta</taxon>
        <taxon>Magnoliopsida</taxon>
        <taxon>eudicotyledons</taxon>
        <taxon>Gunneridae</taxon>
        <taxon>Pentapetalae</taxon>
        <taxon>rosids</taxon>
        <taxon>malvids</taxon>
        <taxon>Brassicales</taxon>
        <taxon>Brassicaceae</taxon>
        <taxon>Brassiceae</taxon>
        <taxon>Brassica</taxon>
    </lineage>
</organism>
<evidence type="ECO:0000313" key="1">
    <source>
        <dbReference type="EMBL" id="KAG2251080.1"/>
    </source>
</evidence>
<accession>A0A8X7PGZ3</accession>
<dbReference type="AlphaFoldDB" id="A0A8X7PGZ3"/>
<dbReference type="EMBL" id="JAAMPC010000016">
    <property type="protein sequence ID" value="KAG2251080.1"/>
    <property type="molecule type" value="Genomic_DNA"/>
</dbReference>
<sequence length="76" mass="8926">MQQRTSPAHQQRVTNKFYDTACGIDIKPAKYRHPTRPSIGVDVPSLIDRRPEFGKRAYDRYGTRRFHSEEKDEYGV</sequence>
<dbReference type="OrthoDB" id="10342983at2759"/>
<evidence type="ECO:0000313" key="2">
    <source>
        <dbReference type="Proteomes" id="UP000886595"/>
    </source>
</evidence>
<dbReference type="Proteomes" id="UP000886595">
    <property type="component" value="Unassembled WGS sequence"/>
</dbReference>
<proteinExistence type="predicted"/>
<protein>
    <submittedName>
        <fullName evidence="1">Uncharacterized protein</fullName>
    </submittedName>
</protein>
<comment type="caution">
    <text evidence="1">The sequence shown here is derived from an EMBL/GenBank/DDBJ whole genome shotgun (WGS) entry which is preliminary data.</text>
</comment>
<reference evidence="1 2" key="1">
    <citation type="submission" date="2020-02" db="EMBL/GenBank/DDBJ databases">
        <authorList>
            <person name="Ma Q."/>
            <person name="Huang Y."/>
            <person name="Song X."/>
            <person name="Pei D."/>
        </authorList>
    </citation>
    <scope>NUCLEOTIDE SEQUENCE [LARGE SCALE GENOMIC DNA]</scope>
    <source>
        <strain evidence="1">Sxm20200214</strain>
        <tissue evidence="1">Leaf</tissue>
    </source>
</reference>